<dbReference type="RefSeq" id="WP_130290182.1">
    <property type="nucleotide sequence ID" value="NZ_SHKL01000001.1"/>
</dbReference>
<accession>A0A4V2FQR3</accession>
<dbReference type="InterPro" id="IPR006680">
    <property type="entry name" value="Amidohydro-rel"/>
</dbReference>
<dbReference type="OrthoDB" id="8673173at2"/>
<name>A0A4V2FQR3_PSEST</name>
<dbReference type="InterPro" id="IPR032465">
    <property type="entry name" value="ACMSD"/>
</dbReference>
<comment type="caution">
    <text evidence="4">The sequence shown here is derived from an EMBL/GenBank/DDBJ whole genome shotgun (WGS) entry which is preliminary data.</text>
</comment>
<keyword evidence="5" id="KW-1185">Reference proteome</keyword>
<dbReference type="Pfam" id="PF04909">
    <property type="entry name" value="Amidohydro_2"/>
    <property type="match status" value="1"/>
</dbReference>
<dbReference type="GO" id="GO:0016831">
    <property type="term" value="F:carboxy-lyase activity"/>
    <property type="evidence" value="ECO:0007669"/>
    <property type="project" value="InterPro"/>
</dbReference>
<proteinExistence type="predicted"/>
<dbReference type="PANTHER" id="PTHR21240">
    <property type="entry name" value="2-AMINO-3-CARBOXYLMUCONATE-6-SEMIALDEHYDE DECARBOXYLASE"/>
    <property type="match status" value="1"/>
</dbReference>
<dbReference type="Proteomes" id="UP000291591">
    <property type="component" value="Unassembled WGS sequence"/>
</dbReference>
<dbReference type="PANTHER" id="PTHR21240:SF28">
    <property type="entry name" value="ISO-OROTATE DECARBOXYLASE (EUROFUNG)"/>
    <property type="match status" value="1"/>
</dbReference>
<evidence type="ECO:0000313" key="4">
    <source>
        <dbReference type="EMBL" id="RZT85770.1"/>
    </source>
</evidence>
<dbReference type="EMBL" id="SHKL01000001">
    <property type="protein sequence ID" value="RZT85770.1"/>
    <property type="molecule type" value="Genomic_DNA"/>
</dbReference>
<evidence type="ECO:0000259" key="3">
    <source>
        <dbReference type="Pfam" id="PF04909"/>
    </source>
</evidence>
<evidence type="ECO:0000256" key="2">
    <source>
        <dbReference type="SAM" id="MobiDB-lite"/>
    </source>
</evidence>
<evidence type="ECO:0000313" key="5">
    <source>
        <dbReference type="Proteomes" id="UP000291591"/>
    </source>
</evidence>
<protein>
    <submittedName>
        <fullName evidence="4">Aminocarboxymuconate-semialdehyde decarboxylase</fullName>
    </submittedName>
</protein>
<evidence type="ECO:0000256" key="1">
    <source>
        <dbReference type="ARBA" id="ARBA00023239"/>
    </source>
</evidence>
<feature type="domain" description="Amidohydrolase-related" evidence="3">
    <location>
        <begin position="3"/>
        <end position="319"/>
    </location>
</feature>
<gene>
    <name evidence="4" type="ORF">EV383_2650</name>
</gene>
<dbReference type="GO" id="GO:0016787">
    <property type="term" value="F:hydrolase activity"/>
    <property type="evidence" value="ECO:0007669"/>
    <property type="project" value="InterPro"/>
</dbReference>
<organism evidence="4 5">
    <name type="scientific">Pseudonocardia sediminis</name>
    <dbReference type="NCBI Taxonomy" id="1397368"/>
    <lineage>
        <taxon>Bacteria</taxon>
        <taxon>Bacillati</taxon>
        <taxon>Actinomycetota</taxon>
        <taxon>Actinomycetes</taxon>
        <taxon>Pseudonocardiales</taxon>
        <taxon>Pseudonocardiaceae</taxon>
        <taxon>Pseudonocardia</taxon>
    </lineage>
</organism>
<feature type="region of interest" description="Disordered" evidence="2">
    <location>
        <begin position="298"/>
        <end position="330"/>
    </location>
</feature>
<dbReference type="SUPFAM" id="SSF51556">
    <property type="entry name" value="Metallo-dependent hydrolases"/>
    <property type="match status" value="1"/>
</dbReference>
<dbReference type="Gene3D" id="3.20.20.140">
    <property type="entry name" value="Metal-dependent hydrolases"/>
    <property type="match status" value="1"/>
</dbReference>
<sequence>MLVDVHTHAIAPDLAVPPSAEGHAWPWVLREGDDVATIHVGERRYRTVDSRCWSAGARLRDMDAEGIAVQVISPTPVTLDHTAPPVGAAEQARAQNEFFAALVAEAPDRFRALGAVPLQDPVAAVAELRRCVLDLGFDGVEVGARVGSLELADPRFAPFFDAADELGAVVFVHPVDEMLDPRLVRAGLAFGAGMPTETAIAAAALLTAGTLVDRPNVRVCLAHGGGALPSILPRVAHGQTLAGGTPTALERARGLWVDSLTYDLAGLDLAAARVGDDHVVLGTDYPFAAREQPAGAVLAPPCPPERRRAVGVDNPRALLTSARRPATERR</sequence>
<dbReference type="InterPro" id="IPR032466">
    <property type="entry name" value="Metal_Hydrolase"/>
</dbReference>
<dbReference type="GO" id="GO:0005737">
    <property type="term" value="C:cytoplasm"/>
    <property type="evidence" value="ECO:0007669"/>
    <property type="project" value="TreeGrafter"/>
</dbReference>
<keyword evidence="1" id="KW-0456">Lyase</keyword>
<dbReference type="AlphaFoldDB" id="A0A4V2FQR3"/>
<dbReference type="GO" id="GO:0019748">
    <property type="term" value="P:secondary metabolic process"/>
    <property type="evidence" value="ECO:0007669"/>
    <property type="project" value="TreeGrafter"/>
</dbReference>
<reference evidence="4 5" key="1">
    <citation type="submission" date="2019-02" db="EMBL/GenBank/DDBJ databases">
        <title>Sequencing the genomes of 1000 actinobacteria strains.</title>
        <authorList>
            <person name="Klenk H.-P."/>
        </authorList>
    </citation>
    <scope>NUCLEOTIDE SEQUENCE [LARGE SCALE GENOMIC DNA]</scope>
    <source>
        <strain evidence="4 5">DSM 45779</strain>
    </source>
</reference>